<reference evidence="2" key="1">
    <citation type="journal article" date="2016" name="Sci. Rep.">
        <title>Triclosan Resistome from Metagenome Reveals Diverse Enoyl Acyl Carrier Protein Reductases and Selective Enrichment of Triclosan Resistance Genes.</title>
        <authorList>
            <person name="Khan R."/>
            <person name="Kong H.G."/>
            <person name="Jung Y.H."/>
            <person name="Choi J."/>
            <person name="Baek K.Y."/>
            <person name="Hwang E.C."/>
            <person name="Lee S.W."/>
        </authorList>
    </citation>
    <scope>NUCLEOTIDE SEQUENCE</scope>
</reference>
<proteinExistence type="predicted"/>
<name>A0A1C9U4M6_9BACT</name>
<sequence length="121" mass="13645">MSERAGFWPVRLFNRRVAAGALKALLWVGLVAGVAIGVNAAGIHVVGSIDGWQRWLAANRGYFFAWRLLLYAATACGWWWMRRRLRDREPSAEAQQRLRRVEVAAVLTLVLLEGSQLLRSV</sequence>
<accession>A0A1C9U4M6</accession>
<feature type="transmembrane region" description="Helical" evidence="1">
    <location>
        <begin position="63"/>
        <end position="81"/>
    </location>
</feature>
<evidence type="ECO:0000313" key="2">
    <source>
        <dbReference type="EMBL" id="AOR51085.1"/>
    </source>
</evidence>
<dbReference type="AlphaFoldDB" id="A0A1C9U4M6"/>
<dbReference type="EMBL" id="KT982359">
    <property type="protein sequence ID" value="AOR51085.1"/>
    <property type="molecule type" value="Genomic_DNA"/>
</dbReference>
<feature type="transmembrane region" description="Helical" evidence="1">
    <location>
        <begin position="21"/>
        <end position="43"/>
    </location>
</feature>
<evidence type="ECO:0000256" key="1">
    <source>
        <dbReference type="SAM" id="Phobius"/>
    </source>
</evidence>
<organism evidence="2">
    <name type="scientific">uncultured bacterium pAP3</name>
    <dbReference type="NCBI Taxonomy" id="1781154"/>
    <lineage>
        <taxon>Bacteria</taxon>
        <taxon>environmental samples</taxon>
    </lineage>
</organism>
<keyword evidence="1" id="KW-0472">Membrane</keyword>
<keyword evidence="1" id="KW-0812">Transmembrane</keyword>
<protein>
    <submittedName>
        <fullName evidence="2">Uncharacterized protein</fullName>
    </submittedName>
</protein>
<keyword evidence="1" id="KW-1133">Transmembrane helix</keyword>